<evidence type="ECO:0000313" key="2">
    <source>
        <dbReference type="Proteomes" id="UP001374579"/>
    </source>
</evidence>
<evidence type="ECO:0000313" key="1">
    <source>
        <dbReference type="EMBL" id="KAK7087745.1"/>
    </source>
</evidence>
<gene>
    <name evidence="1" type="ORF">V1264_021756</name>
</gene>
<name>A0AAN9AJ03_9CAEN</name>
<keyword evidence="2" id="KW-1185">Reference proteome</keyword>
<evidence type="ECO:0008006" key="3">
    <source>
        <dbReference type="Google" id="ProtNLM"/>
    </source>
</evidence>
<protein>
    <recommendedName>
        <fullName evidence="3">Tesmin/TSO1-like CXC domain-containing protein</fullName>
    </recommendedName>
</protein>
<reference evidence="1 2" key="1">
    <citation type="submission" date="2024-02" db="EMBL/GenBank/DDBJ databases">
        <title>Chromosome-scale genome assembly of the rough periwinkle Littorina saxatilis.</title>
        <authorList>
            <person name="De Jode A."/>
            <person name="Faria R."/>
            <person name="Formenti G."/>
            <person name="Sims Y."/>
            <person name="Smith T.P."/>
            <person name="Tracey A."/>
            <person name="Wood J.M.D."/>
            <person name="Zagrodzka Z.B."/>
            <person name="Johannesson K."/>
            <person name="Butlin R.K."/>
            <person name="Leder E.H."/>
        </authorList>
    </citation>
    <scope>NUCLEOTIDE SEQUENCE [LARGE SCALE GENOMIC DNA]</scope>
    <source>
        <strain evidence="1">Snail1</strain>
        <tissue evidence="1">Muscle</tissue>
    </source>
</reference>
<comment type="caution">
    <text evidence="1">The sequence shown here is derived from an EMBL/GenBank/DDBJ whole genome shotgun (WGS) entry which is preliminary data.</text>
</comment>
<dbReference type="AlphaFoldDB" id="A0AAN9AJ03"/>
<organism evidence="1 2">
    <name type="scientific">Littorina saxatilis</name>
    <dbReference type="NCBI Taxonomy" id="31220"/>
    <lineage>
        <taxon>Eukaryota</taxon>
        <taxon>Metazoa</taxon>
        <taxon>Spiralia</taxon>
        <taxon>Lophotrochozoa</taxon>
        <taxon>Mollusca</taxon>
        <taxon>Gastropoda</taxon>
        <taxon>Caenogastropoda</taxon>
        <taxon>Littorinimorpha</taxon>
        <taxon>Littorinoidea</taxon>
        <taxon>Littorinidae</taxon>
        <taxon>Littorina</taxon>
    </lineage>
</organism>
<dbReference type="Proteomes" id="UP001374579">
    <property type="component" value="Unassembled WGS sequence"/>
</dbReference>
<sequence length="149" mass="16588">MGGKERDTLNFLRYIKYIQKVSTCTSSFQPCKLPPTSAAAKFHSMRTYFQVQEWMHLHQEQFLLDPMDWGWEIVQGAMLPILIDIAAAPGDLLDVIRCNCKTECRTARCSCRKHGLVCTSGCGECRGESCANTVTEVACVGTSDDEDGL</sequence>
<accession>A0AAN9AJ03</accession>
<proteinExistence type="predicted"/>
<dbReference type="EMBL" id="JBAMIC010004070">
    <property type="protein sequence ID" value="KAK7087745.1"/>
    <property type="molecule type" value="Genomic_DNA"/>
</dbReference>